<protein>
    <recommendedName>
        <fullName evidence="4">U-box domain-containing protein 4-like</fullName>
    </recommendedName>
</protein>
<dbReference type="AlphaFoldDB" id="A0A822YKT8"/>
<dbReference type="PANTHER" id="PTHR23315:SF64">
    <property type="entry name" value="ARM REPEAT SUPERFAMILY PROTEIN"/>
    <property type="match status" value="1"/>
</dbReference>
<evidence type="ECO:0000313" key="3">
    <source>
        <dbReference type="Proteomes" id="UP000607653"/>
    </source>
</evidence>
<gene>
    <name evidence="2" type="ORF">HUJ06_010377</name>
</gene>
<reference evidence="2 3" key="1">
    <citation type="journal article" date="2020" name="Mol. Biol. Evol.">
        <title>Distinct Expression and Methylation Patterns for Genes with Different Fates following a Single Whole-Genome Duplication in Flowering Plants.</title>
        <authorList>
            <person name="Shi T."/>
            <person name="Rahmani R.S."/>
            <person name="Gugger P.F."/>
            <person name="Wang M."/>
            <person name="Li H."/>
            <person name="Zhang Y."/>
            <person name="Li Z."/>
            <person name="Wang Q."/>
            <person name="Van de Peer Y."/>
            <person name="Marchal K."/>
            <person name="Chen J."/>
        </authorList>
    </citation>
    <scope>NUCLEOTIDE SEQUENCE [LARGE SCALE GENOMIC DNA]</scope>
    <source>
        <tissue evidence="2">Leaf</tissue>
    </source>
</reference>
<sequence>MSLYLLCSVKENKVRAIQVGIMKPLVELMAGLEFSMVDKAAFVLSILVSIPDAKTALVDEGSIPVLVEIVEVGTQRQKEIATVVLLQICEDNLVYRTMVSHEGAIPPLVALSQSGMTHAKQKEKVRKPLQTLYRFPYVSLFFS</sequence>
<dbReference type="Gene3D" id="1.25.10.10">
    <property type="entry name" value="Leucine-rich Repeat Variant"/>
    <property type="match status" value="1"/>
</dbReference>
<dbReference type="InterPro" id="IPR016024">
    <property type="entry name" value="ARM-type_fold"/>
</dbReference>
<accession>A0A822YKT8</accession>
<dbReference type="SUPFAM" id="SSF48371">
    <property type="entry name" value="ARM repeat"/>
    <property type="match status" value="1"/>
</dbReference>
<proteinExistence type="predicted"/>
<dbReference type="PANTHER" id="PTHR23315">
    <property type="entry name" value="U BOX DOMAIN-CONTAINING"/>
    <property type="match status" value="1"/>
</dbReference>
<comment type="caution">
    <text evidence="2">The sequence shown here is derived from an EMBL/GenBank/DDBJ whole genome shotgun (WGS) entry which is preliminary data.</text>
</comment>
<organism evidence="2 3">
    <name type="scientific">Nelumbo nucifera</name>
    <name type="common">Sacred lotus</name>
    <dbReference type="NCBI Taxonomy" id="4432"/>
    <lineage>
        <taxon>Eukaryota</taxon>
        <taxon>Viridiplantae</taxon>
        <taxon>Streptophyta</taxon>
        <taxon>Embryophyta</taxon>
        <taxon>Tracheophyta</taxon>
        <taxon>Spermatophyta</taxon>
        <taxon>Magnoliopsida</taxon>
        <taxon>Proteales</taxon>
        <taxon>Nelumbonaceae</taxon>
        <taxon>Nelumbo</taxon>
    </lineage>
</organism>
<evidence type="ECO:0000256" key="1">
    <source>
        <dbReference type="ARBA" id="ARBA00022786"/>
    </source>
</evidence>
<dbReference type="Proteomes" id="UP000607653">
    <property type="component" value="Unassembled WGS sequence"/>
</dbReference>
<keyword evidence="3" id="KW-1185">Reference proteome</keyword>
<evidence type="ECO:0000313" key="2">
    <source>
        <dbReference type="EMBL" id="DAD31526.1"/>
    </source>
</evidence>
<dbReference type="EMBL" id="DUZY01000003">
    <property type="protein sequence ID" value="DAD31526.1"/>
    <property type="molecule type" value="Genomic_DNA"/>
</dbReference>
<name>A0A822YKT8_NELNU</name>
<keyword evidence="1" id="KW-0833">Ubl conjugation pathway</keyword>
<evidence type="ECO:0008006" key="4">
    <source>
        <dbReference type="Google" id="ProtNLM"/>
    </source>
</evidence>
<dbReference type="InterPro" id="IPR011989">
    <property type="entry name" value="ARM-like"/>
</dbReference>
<dbReference type="SMART" id="SM00185">
    <property type="entry name" value="ARM"/>
    <property type="match status" value="2"/>
</dbReference>
<dbReference type="InterPro" id="IPR000225">
    <property type="entry name" value="Armadillo"/>
</dbReference>